<evidence type="ECO:0000313" key="2">
    <source>
        <dbReference type="Proteomes" id="UP000886501"/>
    </source>
</evidence>
<keyword evidence="2" id="KW-1185">Reference proteome</keyword>
<gene>
    <name evidence="1" type="ORF">BDM02DRAFT_3146956</name>
</gene>
<protein>
    <submittedName>
        <fullName evidence="1">Uncharacterized protein</fullName>
    </submittedName>
</protein>
<sequence length="165" mass="19049">MLSRGRHEVTVPQRTYTSHHQQLKYIGPKNPIAFPSRSGLDGIALINVLGKNFNDLVGRDDPMFEGYSESSTVLRIEWPGYKSWKRMIATRKWTRDREPIKKSKLAFEVAKGVKQFIRQNVNEPITFGEERWKVGPGFIEVEDLVLVRFVQVSGASWQAELRVFE</sequence>
<evidence type="ECO:0000313" key="1">
    <source>
        <dbReference type="EMBL" id="KAF9646795.1"/>
    </source>
</evidence>
<reference evidence="1" key="1">
    <citation type="submission" date="2019-10" db="EMBL/GenBank/DDBJ databases">
        <authorList>
            <consortium name="DOE Joint Genome Institute"/>
            <person name="Kuo A."/>
            <person name="Miyauchi S."/>
            <person name="Kiss E."/>
            <person name="Drula E."/>
            <person name="Kohler A."/>
            <person name="Sanchez-Garcia M."/>
            <person name="Andreopoulos B."/>
            <person name="Barry K.W."/>
            <person name="Bonito G."/>
            <person name="Buee M."/>
            <person name="Carver A."/>
            <person name="Chen C."/>
            <person name="Cichocki N."/>
            <person name="Clum A."/>
            <person name="Culley D."/>
            <person name="Crous P.W."/>
            <person name="Fauchery L."/>
            <person name="Girlanda M."/>
            <person name="Hayes R."/>
            <person name="Keri Z."/>
            <person name="Labutti K."/>
            <person name="Lipzen A."/>
            <person name="Lombard V."/>
            <person name="Magnuson J."/>
            <person name="Maillard F."/>
            <person name="Morin E."/>
            <person name="Murat C."/>
            <person name="Nolan M."/>
            <person name="Ohm R."/>
            <person name="Pangilinan J."/>
            <person name="Pereira M."/>
            <person name="Perotto S."/>
            <person name="Peter M."/>
            <person name="Riley R."/>
            <person name="Sitrit Y."/>
            <person name="Stielow B."/>
            <person name="Szollosi G."/>
            <person name="Zifcakova L."/>
            <person name="Stursova M."/>
            <person name="Spatafora J.W."/>
            <person name="Tedersoo L."/>
            <person name="Vaario L.-M."/>
            <person name="Yamada A."/>
            <person name="Yan M."/>
            <person name="Wang P."/>
            <person name="Xu J."/>
            <person name="Bruns T."/>
            <person name="Baldrian P."/>
            <person name="Vilgalys R."/>
            <person name="Henrissat B."/>
            <person name="Grigoriev I.V."/>
            <person name="Hibbett D."/>
            <person name="Nagy L.G."/>
            <person name="Martin F.M."/>
        </authorList>
    </citation>
    <scope>NUCLEOTIDE SEQUENCE</scope>
    <source>
        <strain evidence="1">P2</strain>
    </source>
</reference>
<comment type="caution">
    <text evidence="1">The sequence shown here is derived from an EMBL/GenBank/DDBJ whole genome shotgun (WGS) entry which is preliminary data.</text>
</comment>
<accession>A0ACB6ZAT8</accession>
<proteinExistence type="predicted"/>
<dbReference type="EMBL" id="MU118048">
    <property type="protein sequence ID" value="KAF9646795.1"/>
    <property type="molecule type" value="Genomic_DNA"/>
</dbReference>
<dbReference type="Proteomes" id="UP000886501">
    <property type="component" value="Unassembled WGS sequence"/>
</dbReference>
<reference evidence="1" key="2">
    <citation type="journal article" date="2020" name="Nat. Commun.">
        <title>Large-scale genome sequencing of mycorrhizal fungi provides insights into the early evolution of symbiotic traits.</title>
        <authorList>
            <person name="Miyauchi S."/>
            <person name="Kiss E."/>
            <person name="Kuo A."/>
            <person name="Drula E."/>
            <person name="Kohler A."/>
            <person name="Sanchez-Garcia M."/>
            <person name="Morin E."/>
            <person name="Andreopoulos B."/>
            <person name="Barry K.W."/>
            <person name="Bonito G."/>
            <person name="Buee M."/>
            <person name="Carver A."/>
            <person name="Chen C."/>
            <person name="Cichocki N."/>
            <person name="Clum A."/>
            <person name="Culley D."/>
            <person name="Crous P.W."/>
            <person name="Fauchery L."/>
            <person name="Girlanda M."/>
            <person name="Hayes R.D."/>
            <person name="Keri Z."/>
            <person name="LaButti K."/>
            <person name="Lipzen A."/>
            <person name="Lombard V."/>
            <person name="Magnuson J."/>
            <person name="Maillard F."/>
            <person name="Murat C."/>
            <person name="Nolan M."/>
            <person name="Ohm R.A."/>
            <person name="Pangilinan J."/>
            <person name="Pereira M.F."/>
            <person name="Perotto S."/>
            <person name="Peter M."/>
            <person name="Pfister S."/>
            <person name="Riley R."/>
            <person name="Sitrit Y."/>
            <person name="Stielow J.B."/>
            <person name="Szollosi G."/>
            <person name="Zifcakova L."/>
            <person name="Stursova M."/>
            <person name="Spatafora J.W."/>
            <person name="Tedersoo L."/>
            <person name="Vaario L.M."/>
            <person name="Yamada A."/>
            <person name="Yan M."/>
            <person name="Wang P."/>
            <person name="Xu J."/>
            <person name="Bruns T."/>
            <person name="Baldrian P."/>
            <person name="Vilgalys R."/>
            <person name="Dunand C."/>
            <person name="Henrissat B."/>
            <person name="Grigoriev I.V."/>
            <person name="Hibbett D."/>
            <person name="Nagy L.G."/>
            <person name="Martin F.M."/>
        </authorList>
    </citation>
    <scope>NUCLEOTIDE SEQUENCE</scope>
    <source>
        <strain evidence="1">P2</strain>
    </source>
</reference>
<organism evidence="1 2">
    <name type="scientific">Thelephora ganbajun</name>
    <name type="common">Ganba fungus</name>
    <dbReference type="NCBI Taxonomy" id="370292"/>
    <lineage>
        <taxon>Eukaryota</taxon>
        <taxon>Fungi</taxon>
        <taxon>Dikarya</taxon>
        <taxon>Basidiomycota</taxon>
        <taxon>Agaricomycotina</taxon>
        <taxon>Agaricomycetes</taxon>
        <taxon>Thelephorales</taxon>
        <taxon>Thelephoraceae</taxon>
        <taxon>Thelephora</taxon>
    </lineage>
</organism>
<feature type="non-terminal residue" evidence="1">
    <location>
        <position position="1"/>
    </location>
</feature>
<name>A0ACB6ZAT8_THEGA</name>